<dbReference type="SUPFAM" id="SSF48452">
    <property type="entry name" value="TPR-like"/>
    <property type="match status" value="1"/>
</dbReference>
<dbReference type="Gene3D" id="1.25.40.10">
    <property type="entry name" value="Tetratricopeptide repeat domain"/>
    <property type="match status" value="1"/>
</dbReference>
<dbReference type="AlphaFoldDB" id="A0A1R2B3Z1"/>
<dbReference type="InterPro" id="IPR000048">
    <property type="entry name" value="IQ_motif_EF-hand-BS"/>
</dbReference>
<sequence>MADEQLYKNYTIPEIRKKIYELYISKRFTKICDPLQALMLKLDSSKNNTLPIEEINFISELCVKASTKMFKIKKFSRNLINLTLELTSKYTLSAFISCSSRINVAYYLFIDGKFEEARKSAKGTLKLIETCKNCTELVPKICLLLSDIYLKISREYEKSLKYSQKALDITFQKINQTKDVKFFKYGIEAYISKGFYYIKTMDFSQANLMIDKAKEVTGKKKLCKHLTEKIKRLDREINAFSLLKSNINNRARLYKTSGSLEFIVEERVSRHKYRRVFFNKSMDVKLNSNYLNEYHAAIKIQSYYRMWIQRKKYLLIIERSVLKHITRKINNINYMITAASNKKQDVIIEASPLISGVEVPKSYLIEKNRLKEFGIENFGFISNLLGWVSIINNRIFVSHKLNRKRLVYKTNAFLQSDYEFSVKIFETDDDIIIQALKDKKYEIVLRKLEIPIDMQITPSLILRKIHFYNDKLNFVP</sequence>
<dbReference type="Gene3D" id="1.20.5.190">
    <property type="match status" value="1"/>
</dbReference>
<evidence type="ECO:0000313" key="2">
    <source>
        <dbReference type="Proteomes" id="UP000187209"/>
    </source>
</evidence>
<dbReference type="InterPro" id="IPR011990">
    <property type="entry name" value="TPR-like_helical_dom_sf"/>
</dbReference>
<protein>
    <submittedName>
        <fullName evidence="1">Uncharacterized protein</fullName>
    </submittedName>
</protein>
<comment type="caution">
    <text evidence="1">The sequence shown here is derived from an EMBL/GenBank/DDBJ whole genome shotgun (WGS) entry which is preliminary data.</text>
</comment>
<proteinExistence type="predicted"/>
<dbReference type="Pfam" id="PF00612">
    <property type="entry name" value="IQ"/>
    <property type="match status" value="1"/>
</dbReference>
<gene>
    <name evidence="1" type="ORF">SteCoe_30322</name>
</gene>
<reference evidence="1 2" key="1">
    <citation type="submission" date="2016-11" db="EMBL/GenBank/DDBJ databases">
        <title>The macronuclear genome of Stentor coeruleus: a giant cell with tiny introns.</title>
        <authorList>
            <person name="Slabodnick M."/>
            <person name="Ruby J.G."/>
            <person name="Reiff S.B."/>
            <person name="Swart E.C."/>
            <person name="Gosai S."/>
            <person name="Prabakaran S."/>
            <person name="Witkowska E."/>
            <person name="Larue G.E."/>
            <person name="Fisher S."/>
            <person name="Freeman R.M."/>
            <person name="Gunawardena J."/>
            <person name="Chu W."/>
            <person name="Stover N.A."/>
            <person name="Gregory B.D."/>
            <person name="Nowacki M."/>
            <person name="Derisi J."/>
            <person name="Roy S.W."/>
            <person name="Marshall W.F."/>
            <person name="Sood P."/>
        </authorList>
    </citation>
    <scope>NUCLEOTIDE SEQUENCE [LARGE SCALE GENOMIC DNA]</scope>
    <source>
        <strain evidence="1">WM001</strain>
    </source>
</reference>
<dbReference type="PROSITE" id="PS50096">
    <property type="entry name" value="IQ"/>
    <property type="match status" value="1"/>
</dbReference>
<keyword evidence="2" id="KW-1185">Reference proteome</keyword>
<dbReference type="EMBL" id="MPUH01000988">
    <property type="protein sequence ID" value="OMJ71457.1"/>
    <property type="molecule type" value="Genomic_DNA"/>
</dbReference>
<dbReference type="SMART" id="SM00015">
    <property type="entry name" value="IQ"/>
    <property type="match status" value="1"/>
</dbReference>
<dbReference type="Proteomes" id="UP000187209">
    <property type="component" value="Unassembled WGS sequence"/>
</dbReference>
<accession>A0A1R2B3Z1</accession>
<name>A0A1R2B3Z1_9CILI</name>
<organism evidence="1 2">
    <name type="scientific">Stentor coeruleus</name>
    <dbReference type="NCBI Taxonomy" id="5963"/>
    <lineage>
        <taxon>Eukaryota</taxon>
        <taxon>Sar</taxon>
        <taxon>Alveolata</taxon>
        <taxon>Ciliophora</taxon>
        <taxon>Postciliodesmatophora</taxon>
        <taxon>Heterotrichea</taxon>
        <taxon>Heterotrichida</taxon>
        <taxon>Stentoridae</taxon>
        <taxon>Stentor</taxon>
    </lineage>
</organism>
<evidence type="ECO:0000313" key="1">
    <source>
        <dbReference type="EMBL" id="OMJ71457.1"/>
    </source>
</evidence>